<dbReference type="AlphaFoldDB" id="A0A238F7P9"/>
<evidence type="ECO:0000313" key="3">
    <source>
        <dbReference type="Proteomes" id="UP000198372"/>
    </source>
</evidence>
<protein>
    <submittedName>
        <fullName evidence="2">BQ2448_2245 protein</fullName>
    </submittedName>
</protein>
<dbReference type="EMBL" id="FMSP01000004">
    <property type="protein sequence ID" value="SCV69225.1"/>
    <property type="molecule type" value="Genomic_DNA"/>
</dbReference>
<gene>
    <name evidence="2" type="ORF">BQ2448_2245</name>
</gene>
<dbReference type="OrthoDB" id="2506317at2759"/>
<proteinExistence type="predicted"/>
<organism evidence="2 3">
    <name type="scientific">Microbotryum intermedium</name>
    <dbReference type="NCBI Taxonomy" id="269621"/>
    <lineage>
        <taxon>Eukaryota</taxon>
        <taxon>Fungi</taxon>
        <taxon>Dikarya</taxon>
        <taxon>Basidiomycota</taxon>
        <taxon>Pucciniomycotina</taxon>
        <taxon>Microbotryomycetes</taxon>
        <taxon>Microbotryales</taxon>
        <taxon>Microbotryaceae</taxon>
        <taxon>Microbotryum</taxon>
    </lineage>
</organism>
<keyword evidence="3" id="KW-1185">Reference proteome</keyword>
<dbReference type="Proteomes" id="UP000198372">
    <property type="component" value="Unassembled WGS sequence"/>
</dbReference>
<feature type="compositionally biased region" description="Polar residues" evidence="1">
    <location>
        <begin position="187"/>
        <end position="198"/>
    </location>
</feature>
<sequence length="198" mass="21176">MQIGMASETGQTLTTRDLVESVPLIKSPSFWVPEPVELPPDIHPLPDSVEPYVHMPFFRPTIFPQQFVYPFTIENHALSVLPAALDALRTSHAQRLERLRSYSEAKEKARKAHLNAVAPGWTGDGGIILPSTKKTSSTLPTTLSATATSSLSSEFAELSVAGASSAAVTSPSDPMRDFVEGLDSLESKSSTTTAPGGI</sequence>
<reference evidence="3" key="1">
    <citation type="submission" date="2016-09" db="EMBL/GenBank/DDBJ databases">
        <authorList>
            <person name="Jeantristanb JTB J.-T."/>
            <person name="Ricardo R."/>
        </authorList>
    </citation>
    <scope>NUCLEOTIDE SEQUENCE [LARGE SCALE GENOMIC DNA]</scope>
</reference>
<name>A0A238F7P9_9BASI</name>
<accession>A0A238F7P9</accession>
<evidence type="ECO:0000256" key="1">
    <source>
        <dbReference type="SAM" id="MobiDB-lite"/>
    </source>
</evidence>
<feature type="region of interest" description="Disordered" evidence="1">
    <location>
        <begin position="165"/>
        <end position="198"/>
    </location>
</feature>
<evidence type="ECO:0000313" key="2">
    <source>
        <dbReference type="EMBL" id="SCV69225.1"/>
    </source>
</evidence>